<keyword evidence="12" id="KW-1185">Reference proteome</keyword>
<dbReference type="Proteomes" id="UP000006844">
    <property type="component" value="Chromosome"/>
</dbReference>
<comment type="catalytic activity">
    <reaction evidence="1 9">
        <text>a 1-acyl-sn-glycero-3-phosphate + an acyl-CoA = a 1,2-diacyl-sn-glycero-3-phosphate + CoA</text>
        <dbReference type="Rhea" id="RHEA:19709"/>
        <dbReference type="ChEBI" id="CHEBI:57287"/>
        <dbReference type="ChEBI" id="CHEBI:57970"/>
        <dbReference type="ChEBI" id="CHEBI:58342"/>
        <dbReference type="ChEBI" id="CHEBI:58608"/>
        <dbReference type="EC" id="2.3.1.51"/>
    </reaction>
</comment>
<evidence type="ECO:0000256" key="9">
    <source>
        <dbReference type="RuleBase" id="RU361267"/>
    </source>
</evidence>
<dbReference type="Pfam" id="PF01553">
    <property type="entry name" value="Acyltransferase"/>
    <property type="match status" value="1"/>
</dbReference>
<evidence type="ECO:0000256" key="8">
    <source>
        <dbReference type="ARBA" id="ARBA00023315"/>
    </source>
</evidence>
<dbReference type="GO" id="GO:0006654">
    <property type="term" value="P:phosphatidic acid biosynthetic process"/>
    <property type="evidence" value="ECO:0007669"/>
    <property type="project" value="TreeGrafter"/>
</dbReference>
<evidence type="ECO:0000256" key="7">
    <source>
        <dbReference type="ARBA" id="ARBA00022679"/>
    </source>
</evidence>
<comment type="pathway">
    <text evidence="3">Lipid metabolism.</text>
</comment>
<evidence type="ECO:0000256" key="3">
    <source>
        <dbReference type="ARBA" id="ARBA00005189"/>
    </source>
</evidence>
<keyword evidence="9" id="KW-1208">Phospholipid metabolism</keyword>
<comment type="domain">
    <text evidence="9">The HXXXXD motif is essential for acyltransferase activity and may constitute the binding site for the phosphate moiety of the glycerol-3-phosphate.</text>
</comment>
<comment type="similarity">
    <text evidence="4 9">Belongs to the 1-acyl-sn-glycerol-3-phosphate acyltransferase family.</text>
</comment>
<evidence type="ECO:0000256" key="2">
    <source>
        <dbReference type="ARBA" id="ARBA00004728"/>
    </source>
</evidence>
<sequence length="236" mass="25917">MFAAFKMVFVFMALGIPAWVLGMPWTLLTKSVDRMYIWGRQVAALGVRAAGIRVKVSGLENIPAEACLFMSNHCSNLDPPILIPVIPRLPSVMVKKALMSLPLLGSAMKIGKFVPVERDSREGAVRAMRAGLDAVRSGKSMVIFAEGTRSRTGRLLPFKKGLFHLAQSTDAPIVPVVLLGTEAMMGKGGWRVYPGTAEVKFLEAVNTAAFPKREDLMAEVRRRMVEALPEHMRPLE</sequence>
<keyword evidence="9" id="KW-0594">Phospholipid biosynthesis</keyword>
<evidence type="ECO:0000313" key="11">
    <source>
        <dbReference type="EMBL" id="ADV81550.1"/>
    </source>
</evidence>
<evidence type="ECO:0000256" key="1">
    <source>
        <dbReference type="ARBA" id="ARBA00001141"/>
    </source>
</evidence>
<keyword evidence="9" id="KW-0443">Lipid metabolism</keyword>
<dbReference type="SUPFAM" id="SSF69593">
    <property type="entry name" value="Glycerol-3-phosphate (1)-acyltransferase"/>
    <property type="match status" value="1"/>
</dbReference>
<dbReference type="eggNOG" id="COG0204">
    <property type="taxonomic scope" value="Bacteria"/>
</dbReference>
<dbReference type="EC" id="2.3.1.51" evidence="5 9"/>
<dbReference type="OrthoDB" id="9803035at2"/>
<evidence type="ECO:0000256" key="5">
    <source>
        <dbReference type="ARBA" id="ARBA00013211"/>
    </source>
</evidence>
<proteinExistence type="inferred from homology"/>
<dbReference type="NCBIfam" id="TIGR00530">
    <property type="entry name" value="AGP_acyltrn"/>
    <property type="match status" value="1"/>
</dbReference>
<evidence type="ECO:0000256" key="6">
    <source>
        <dbReference type="ARBA" id="ARBA00016139"/>
    </source>
</evidence>
<dbReference type="GO" id="GO:0016020">
    <property type="term" value="C:membrane"/>
    <property type="evidence" value="ECO:0007669"/>
    <property type="project" value="InterPro"/>
</dbReference>
<dbReference type="KEGG" id="tsa:AciPR4_0717"/>
<dbReference type="SMART" id="SM00563">
    <property type="entry name" value="PlsC"/>
    <property type="match status" value="1"/>
</dbReference>
<reference evidence="11 12" key="1">
    <citation type="journal article" date="2012" name="Stand. Genomic Sci.">
        <title>Complete genome sequence of Terriglobus saanensis type strain SP1PR4(T), an Acidobacteria from tundra soil.</title>
        <authorList>
            <person name="Rawat S.R."/>
            <person name="Mannisto M.K."/>
            <person name="Starovoytov V."/>
            <person name="Goodwin L."/>
            <person name="Nolan M."/>
            <person name="Hauser L."/>
            <person name="Land M."/>
            <person name="Davenport K.W."/>
            <person name="Woyke T."/>
            <person name="Haggblom M.M."/>
        </authorList>
    </citation>
    <scope>NUCLEOTIDE SEQUENCE</scope>
    <source>
        <strain evidence="12">ATCC BAA-1853 / DSM 23119 / SP1PR4</strain>
    </source>
</reference>
<protein>
    <recommendedName>
        <fullName evidence="6 9">1-acyl-sn-glycerol-3-phosphate acyltransferase</fullName>
        <ecNumber evidence="5 9">2.3.1.51</ecNumber>
    </recommendedName>
</protein>
<dbReference type="PANTHER" id="PTHR10434">
    <property type="entry name" value="1-ACYL-SN-GLYCEROL-3-PHOSPHATE ACYLTRANSFERASE"/>
    <property type="match status" value="1"/>
</dbReference>
<keyword evidence="9" id="KW-0444">Lipid biosynthesis</keyword>
<dbReference type="EMBL" id="CP002467">
    <property type="protein sequence ID" value="ADV81550.1"/>
    <property type="molecule type" value="Genomic_DNA"/>
</dbReference>
<name>E8V5L6_TERSS</name>
<dbReference type="STRING" id="401053.AciPR4_0717"/>
<dbReference type="AlphaFoldDB" id="E8V5L6"/>
<keyword evidence="8 9" id="KW-0012">Acyltransferase</keyword>
<organism evidence="11 12">
    <name type="scientific">Terriglobus saanensis (strain ATCC BAA-1853 / DSM 23119 / SP1PR4)</name>
    <dbReference type="NCBI Taxonomy" id="401053"/>
    <lineage>
        <taxon>Bacteria</taxon>
        <taxon>Pseudomonadati</taxon>
        <taxon>Acidobacteriota</taxon>
        <taxon>Terriglobia</taxon>
        <taxon>Terriglobales</taxon>
        <taxon>Acidobacteriaceae</taxon>
        <taxon>Terriglobus</taxon>
    </lineage>
</organism>
<dbReference type="CDD" id="cd07989">
    <property type="entry name" value="LPLAT_AGPAT-like"/>
    <property type="match status" value="1"/>
</dbReference>
<dbReference type="HOGENOM" id="CLU_027938_6_3_0"/>
<gene>
    <name evidence="11" type="ordered locus">AciPR4_0717</name>
</gene>
<dbReference type="InterPro" id="IPR004552">
    <property type="entry name" value="AGP_acyltrans"/>
</dbReference>
<accession>E8V5L6</accession>
<dbReference type="PANTHER" id="PTHR10434:SF11">
    <property type="entry name" value="1-ACYL-SN-GLYCEROL-3-PHOSPHATE ACYLTRANSFERASE"/>
    <property type="match status" value="1"/>
</dbReference>
<keyword evidence="7 9" id="KW-0808">Transferase</keyword>
<evidence type="ECO:0000259" key="10">
    <source>
        <dbReference type="SMART" id="SM00563"/>
    </source>
</evidence>
<evidence type="ECO:0000313" key="12">
    <source>
        <dbReference type="Proteomes" id="UP000006844"/>
    </source>
</evidence>
<dbReference type="GO" id="GO:0003841">
    <property type="term" value="F:1-acylglycerol-3-phosphate O-acyltransferase activity"/>
    <property type="evidence" value="ECO:0007669"/>
    <property type="project" value="UniProtKB-UniRule"/>
</dbReference>
<dbReference type="RefSeq" id="WP_013567283.1">
    <property type="nucleotide sequence ID" value="NC_014963.1"/>
</dbReference>
<comment type="pathway">
    <text evidence="2">Phospholipid metabolism; CDP-diacylglycerol biosynthesis; CDP-diacylglycerol from sn-glycerol 3-phosphate: step 2/3.</text>
</comment>
<evidence type="ECO:0000256" key="4">
    <source>
        <dbReference type="ARBA" id="ARBA00008655"/>
    </source>
</evidence>
<dbReference type="InterPro" id="IPR002123">
    <property type="entry name" value="Plipid/glycerol_acylTrfase"/>
</dbReference>
<feature type="domain" description="Phospholipid/glycerol acyltransferase" evidence="10">
    <location>
        <begin position="67"/>
        <end position="181"/>
    </location>
</feature>